<name>A0A645FNH4_9ZZZZ</name>
<gene>
    <name evidence="2" type="ORF">SDC9_163297</name>
</gene>
<feature type="compositionally biased region" description="Basic and acidic residues" evidence="1">
    <location>
        <begin position="191"/>
        <end position="201"/>
    </location>
</feature>
<feature type="region of interest" description="Disordered" evidence="1">
    <location>
        <begin position="191"/>
        <end position="225"/>
    </location>
</feature>
<protein>
    <submittedName>
        <fullName evidence="2">Uncharacterized protein</fullName>
    </submittedName>
</protein>
<accession>A0A645FNH4</accession>
<evidence type="ECO:0000313" key="2">
    <source>
        <dbReference type="EMBL" id="MPN15961.1"/>
    </source>
</evidence>
<organism evidence="2">
    <name type="scientific">bioreactor metagenome</name>
    <dbReference type="NCBI Taxonomy" id="1076179"/>
    <lineage>
        <taxon>unclassified sequences</taxon>
        <taxon>metagenomes</taxon>
        <taxon>ecological metagenomes</taxon>
    </lineage>
</organism>
<dbReference type="AlphaFoldDB" id="A0A645FNH4"/>
<proteinExistence type="predicted"/>
<reference evidence="2" key="1">
    <citation type="submission" date="2019-08" db="EMBL/GenBank/DDBJ databases">
        <authorList>
            <person name="Kucharzyk K."/>
            <person name="Murdoch R.W."/>
            <person name="Higgins S."/>
            <person name="Loffler F."/>
        </authorList>
    </citation>
    <scope>NUCLEOTIDE SEQUENCE</scope>
</reference>
<evidence type="ECO:0000256" key="1">
    <source>
        <dbReference type="SAM" id="MobiDB-lite"/>
    </source>
</evidence>
<comment type="caution">
    <text evidence="2">The sequence shown here is derived from an EMBL/GenBank/DDBJ whole genome shotgun (WGS) entry which is preliminary data.</text>
</comment>
<sequence>MLDGQELEQLERGLGQRQIDFLARGLRVAGAAPQRSQHAYRTEQSADVVGQWVAGVHGRSLGFAADVGQAAHGLEQACKARPVAVGAALAEARGAQYHQAGLGLPQGLFAQAPAVQRAGAEVLDQHIELGQHAQQQRGALGLAQVERDQAFAAVGHFPPQRLAVLVRWEVAHAVACAGQLGLDDAGAVVGKEGRGRGRGNDGGDVQDAQSGERSVHGVHVSCRSM</sequence>
<dbReference type="EMBL" id="VSSQ01062847">
    <property type="protein sequence ID" value="MPN15961.1"/>
    <property type="molecule type" value="Genomic_DNA"/>
</dbReference>